<evidence type="ECO:0000259" key="10">
    <source>
        <dbReference type="PROSITE" id="PS52029"/>
    </source>
</evidence>
<keyword evidence="6 9" id="KW-0133">Cell shape</keyword>
<gene>
    <name evidence="11" type="ORF">E2B99_13915</name>
</gene>
<dbReference type="CDD" id="cd16913">
    <property type="entry name" value="YkuD_like"/>
    <property type="match status" value="1"/>
</dbReference>
<accession>A0A4Y7X965</accession>
<dbReference type="PANTHER" id="PTHR30582:SF24">
    <property type="entry name" value="L,D-TRANSPEPTIDASE ERFK_SRFK-RELATED"/>
    <property type="match status" value="1"/>
</dbReference>
<evidence type="ECO:0000256" key="6">
    <source>
        <dbReference type="ARBA" id="ARBA00022960"/>
    </source>
</evidence>
<evidence type="ECO:0000256" key="4">
    <source>
        <dbReference type="ARBA" id="ARBA00022679"/>
    </source>
</evidence>
<dbReference type="InterPro" id="IPR050979">
    <property type="entry name" value="LD-transpeptidase"/>
</dbReference>
<dbReference type="Proteomes" id="UP000297834">
    <property type="component" value="Unassembled WGS sequence"/>
</dbReference>
<evidence type="ECO:0000256" key="5">
    <source>
        <dbReference type="ARBA" id="ARBA00022801"/>
    </source>
</evidence>
<dbReference type="EMBL" id="SNTY01000085">
    <property type="protein sequence ID" value="TEU23403.1"/>
    <property type="molecule type" value="Genomic_DNA"/>
</dbReference>
<evidence type="ECO:0000256" key="7">
    <source>
        <dbReference type="ARBA" id="ARBA00022984"/>
    </source>
</evidence>
<comment type="similarity">
    <text evidence="2">Belongs to the YkuD family.</text>
</comment>
<dbReference type="SUPFAM" id="SSF141523">
    <property type="entry name" value="L,D-transpeptidase catalytic domain-like"/>
    <property type="match status" value="1"/>
</dbReference>
<dbReference type="UniPathway" id="UPA00219"/>
<dbReference type="InterPro" id="IPR038063">
    <property type="entry name" value="Transpep_catalytic_dom"/>
</dbReference>
<keyword evidence="7 9" id="KW-0573">Peptidoglycan synthesis</keyword>
<keyword evidence="3" id="KW-0328">Glycosyltransferase</keyword>
<organism evidence="11 12">
    <name type="scientific">Alkanindiges illinoisensis</name>
    <dbReference type="NCBI Taxonomy" id="197183"/>
    <lineage>
        <taxon>Bacteria</taxon>
        <taxon>Pseudomonadati</taxon>
        <taxon>Pseudomonadota</taxon>
        <taxon>Gammaproteobacteria</taxon>
        <taxon>Moraxellales</taxon>
        <taxon>Moraxellaceae</taxon>
        <taxon>Alkanindiges</taxon>
    </lineage>
</organism>
<dbReference type="GO" id="GO:0018104">
    <property type="term" value="P:peptidoglycan-protein cross-linking"/>
    <property type="evidence" value="ECO:0007669"/>
    <property type="project" value="TreeGrafter"/>
</dbReference>
<name>A0A4Y7X965_9GAMM</name>
<dbReference type="Pfam" id="PF03734">
    <property type="entry name" value="YkuD"/>
    <property type="match status" value="1"/>
</dbReference>
<dbReference type="PANTHER" id="PTHR30582">
    <property type="entry name" value="L,D-TRANSPEPTIDASE"/>
    <property type="match status" value="1"/>
</dbReference>
<evidence type="ECO:0000313" key="12">
    <source>
        <dbReference type="Proteomes" id="UP000297834"/>
    </source>
</evidence>
<dbReference type="GO" id="GO:0008360">
    <property type="term" value="P:regulation of cell shape"/>
    <property type="evidence" value="ECO:0007669"/>
    <property type="project" value="UniProtKB-UniRule"/>
</dbReference>
<keyword evidence="12" id="KW-1185">Reference proteome</keyword>
<keyword evidence="8 9" id="KW-0961">Cell wall biogenesis/degradation</keyword>
<comment type="pathway">
    <text evidence="1 9">Cell wall biogenesis; peptidoglycan biosynthesis.</text>
</comment>
<reference evidence="11 12" key="1">
    <citation type="submission" date="2019-03" db="EMBL/GenBank/DDBJ databases">
        <title>Alkanindiges illinoisensis: a potential pathogenic isolated from ascites of a gastric cancer patient with abdominal metastasis.</title>
        <authorList>
            <person name="Hu X."/>
            <person name="Yang B."/>
            <person name="Yan X."/>
            <person name="Lin L."/>
            <person name="Zhao H."/>
            <person name="Zhou F."/>
            <person name="Su B."/>
            <person name="Chen J."/>
            <person name="Rui Y."/>
            <person name="Wang Q."/>
            <person name="Zheng L."/>
        </authorList>
    </citation>
    <scope>NUCLEOTIDE SEQUENCE [LARGE SCALE GENOMIC DNA]</scope>
    <source>
        <strain evidence="11 12">NFYY 23406</strain>
    </source>
</reference>
<dbReference type="InterPro" id="IPR005490">
    <property type="entry name" value="LD_TPept_cat_dom"/>
</dbReference>
<evidence type="ECO:0000256" key="9">
    <source>
        <dbReference type="PROSITE-ProRule" id="PRU01373"/>
    </source>
</evidence>
<dbReference type="OrthoDB" id="9787225at2"/>
<keyword evidence="5" id="KW-0378">Hydrolase</keyword>
<dbReference type="STRING" id="1120977.GCA_000619845_01485"/>
<evidence type="ECO:0000256" key="3">
    <source>
        <dbReference type="ARBA" id="ARBA00022676"/>
    </source>
</evidence>
<sequence length="180" mass="20072">MSKPYIQVDISTQQLHFFGEIQRSYSISTALNGVGEQEGSGCTPRGQHIISDKIGAGQPINSVFVGRVPTGEIYTDELSAKNPQRDWILSRILWLYGIEPQFNQGAGCDSHSRYIYIHGTPDTEPMGIARSHGCIRMRNSDVIELFDLVDVGTRVDIFEQLDDSLHNLVFNQNISGKNCL</sequence>
<dbReference type="PROSITE" id="PS52029">
    <property type="entry name" value="LD_TPASE"/>
    <property type="match status" value="1"/>
</dbReference>
<evidence type="ECO:0000313" key="11">
    <source>
        <dbReference type="EMBL" id="TEU23403.1"/>
    </source>
</evidence>
<feature type="active site" description="Nucleophile" evidence="9">
    <location>
        <position position="134"/>
    </location>
</feature>
<evidence type="ECO:0000256" key="1">
    <source>
        <dbReference type="ARBA" id="ARBA00004752"/>
    </source>
</evidence>
<protein>
    <submittedName>
        <fullName evidence="11">L,D-transpeptidase</fullName>
    </submittedName>
</protein>
<dbReference type="GO" id="GO:0071555">
    <property type="term" value="P:cell wall organization"/>
    <property type="evidence" value="ECO:0007669"/>
    <property type="project" value="UniProtKB-UniRule"/>
</dbReference>
<keyword evidence="4" id="KW-0808">Transferase</keyword>
<proteinExistence type="inferred from homology"/>
<evidence type="ECO:0000256" key="8">
    <source>
        <dbReference type="ARBA" id="ARBA00023316"/>
    </source>
</evidence>
<dbReference type="Gene3D" id="2.40.440.10">
    <property type="entry name" value="L,D-transpeptidase catalytic domain-like"/>
    <property type="match status" value="1"/>
</dbReference>
<feature type="active site" description="Proton donor/acceptor" evidence="9">
    <location>
        <position position="118"/>
    </location>
</feature>
<dbReference type="RefSeq" id="WP_134245867.1">
    <property type="nucleotide sequence ID" value="NZ_SNTY01000085.1"/>
</dbReference>
<dbReference type="GO" id="GO:0071972">
    <property type="term" value="F:peptidoglycan L,D-transpeptidase activity"/>
    <property type="evidence" value="ECO:0007669"/>
    <property type="project" value="TreeGrafter"/>
</dbReference>
<dbReference type="GO" id="GO:0005576">
    <property type="term" value="C:extracellular region"/>
    <property type="evidence" value="ECO:0007669"/>
    <property type="project" value="TreeGrafter"/>
</dbReference>
<feature type="domain" description="L,D-TPase catalytic" evidence="10">
    <location>
        <begin position="4"/>
        <end position="158"/>
    </location>
</feature>
<dbReference type="AlphaFoldDB" id="A0A4Y7X965"/>
<comment type="caution">
    <text evidence="11">The sequence shown here is derived from an EMBL/GenBank/DDBJ whole genome shotgun (WGS) entry which is preliminary data.</text>
</comment>
<evidence type="ECO:0000256" key="2">
    <source>
        <dbReference type="ARBA" id="ARBA00005992"/>
    </source>
</evidence>
<dbReference type="GO" id="GO:0016757">
    <property type="term" value="F:glycosyltransferase activity"/>
    <property type="evidence" value="ECO:0007669"/>
    <property type="project" value="UniProtKB-KW"/>
</dbReference>